<comment type="caution">
    <text evidence="1">The sequence shown here is derived from an EMBL/GenBank/DDBJ whole genome shotgun (WGS) entry which is preliminary data.</text>
</comment>
<dbReference type="Proteomes" id="UP000230161">
    <property type="component" value="Unassembled WGS sequence"/>
</dbReference>
<dbReference type="AlphaFoldDB" id="A0A2M9BCK5"/>
<organism evidence="1 2">
    <name type="scientific">Compostimonas suwonensis</name>
    <dbReference type="NCBI Taxonomy" id="1048394"/>
    <lineage>
        <taxon>Bacteria</taxon>
        <taxon>Bacillati</taxon>
        <taxon>Actinomycetota</taxon>
        <taxon>Actinomycetes</taxon>
        <taxon>Micrococcales</taxon>
        <taxon>Microbacteriaceae</taxon>
        <taxon>Compostimonas</taxon>
    </lineage>
</organism>
<accession>A0A2M9BCK5</accession>
<protein>
    <recommendedName>
        <fullName evidence="3">Apea-like HEPN domain-containing protein</fullName>
    </recommendedName>
</protein>
<sequence>MRHSYHWVVPLPEPLPLPSGVLIPGDHIGIAAWEGRGVLSLIPLLATRPHPLMQVNNELFTVAAFLHPELATVDRQSVGGEPDGDYSAVEITAEFDGESASELELSDAFDRGMDMVRAVQRAYYLATQDAVSLIVRETLPTMILFTQSHDTADVTSGVFITHGPGLRASVVPDSLSREQLERLGGILSHLTPGGVFWSYADLRREAQVALWLRGDYRSAVLAAATAAEVYLDTVLLHMLWMEGAAPEAAAAVFNRGQLGSRVRREYAPRLGGQWDLTGSGPIGAWHVKTAALRNRVTHAGYVPSLAEAKLALENVLKLEVYLIDLVCAPQALERYIKTALEMTGTPGIERRGRLNKRFQQLIDSVLPGELDIFHDWAETVTSLRT</sequence>
<keyword evidence="2" id="KW-1185">Reference proteome</keyword>
<dbReference type="EMBL" id="PGFB01000005">
    <property type="protein sequence ID" value="PJJ55689.1"/>
    <property type="molecule type" value="Genomic_DNA"/>
</dbReference>
<name>A0A2M9BCK5_9MICO</name>
<evidence type="ECO:0000313" key="1">
    <source>
        <dbReference type="EMBL" id="PJJ55689.1"/>
    </source>
</evidence>
<reference evidence="1 2" key="1">
    <citation type="submission" date="2017-11" db="EMBL/GenBank/DDBJ databases">
        <title>Genomic Encyclopedia of Archaeal and Bacterial Type Strains, Phase II (KMG-II): From Individual Species to Whole Genera.</title>
        <authorList>
            <person name="Goeker M."/>
        </authorList>
    </citation>
    <scope>NUCLEOTIDE SEQUENCE [LARGE SCALE GENOMIC DNA]</scope>
    <source>
        <strain evidence="1 2">DSM 25625</strain>
    </source>
</reference>
<gene>
    <name evidence="1" type="ORF">CLV54_3039</name>
</gene>
<evidence type="ECO:0000313" key="2">
    <source>
        <dbReference type="Proteomes" id="UP000230161"/>
    </source>
</evidence>
<proteinExistence type="predicted"/>
<evidence type="ECO:0008006" key="3">
    <source>
        <dbReference type="Google" id="ProtNLM"/>
    </source>
</evidence>